<dbReference type="InterPro" id="IPR023090">
    <property type="entry name" value="UPF0702_alpha/beta_dom_sf"/>
</dbReference>
<feature type="domain" description="YetF-like N-terminal transmembrane" evidence="9">
    <location>
        <begin position="5"/>
        <end position="77"/>
    </location>
</feature>
<organism evidence="10 11">
    <name type="scientific">Halobacillus salinarum</name>
    <dbReference type="NCBI Taxonomy" id="2932257"/>
    <lineage>
        <taxon>Bacteria</taxon>
        <taxon>Bacillati</taxon>
        <taxon>Bacillota</taxon>
        <taxon>Bacilli</taxon>
        <taxon>Bacillales</taxon>
        <taxon>Bacillaceae</taxon>
        <taxon>Halobacillus</taxon>
    </lineage>
</organism>
<reference evidence="10 11" key="1">
    <citation type="submission" date="2022-04" db="EMBL/GenBank/DDBJ databases">
        <title>Halobacillus sp. isolated from saltern.</title>
        <authorList>
            <person name="Won M."/>
            <person name="Lee C.-M."/>
            <person name="Woen H.-Y."/>
            <person name="Kwon S.-W."/>
        </authorList>
    </citation>
    <scope>NUCLEOTIDE SEQUENCE [LARGE SCALE GENOMIC DNA]</scope>
    <source>
        <strain evidence="10 11">SSBR10-3</strain>
    </source>
</reference>
<evidence type="ECO:0000256" key="6">
    <source>
        <dbReference type="ARBA" id="ARBA00023136"/>
    </source>
</evidence>
<accession>A0ABY4EP46</accession>
<dbReference type="Pfam" id="PF20730">
    <property type="entry name" value="YetF_N"/>
    <property type="match status" value="1"/>
</dbReference>
<keyword evidence="11" id="KW-1185">Reference proteome</keyword>
<dbReference type="RefSeq" id="WP_244712597.1">
    <property type="nucleotide sequence ID" value="NZ_CP095073.1"/>
</dbReference>
<evidence type="ECO:0000256" key="3">
    <source>
        <dbReference type="ARBA" id="ARBA00022475"/>
    </source>
</evidence>
<name>A0ABY4EP46_9BACI</name>
<sequence>METTQLLIRLLLSFIVLLTLTRMMGRKEISQMTFFNFVSAISIGTIGGSLITDRSLTIFNGVLALVGWSLFTVIMGWVDIKSRPARKFITGEPIVLIKNGVLNEKALRKTRLDLDSLRVLLRREKVFSVSDVDYAIFETNGKLSVLKKINKQPAAKEDIQTSLSPEPTPPPPPLDTAIISDGKVLLDNLDLFNLDVNWLKQQLNSHNIESPKQVFYAELEGNGNLYISKKA</sequence>
<keyword evidence="6 7" id="KW-0472">Membrane</keyword>
<evidence type="ECO:0000256" key="2">
    <source>
        <dbReference type="ARBA" id="ARBA00006448"/>
    </source>
</evidence>
<protein>
    <submittedName>
        <fullName evidence="10">DUF421 domain-containing protein</fullName>
    </submittedName>
</protein>
<comment type="similarity">
    <text evidence="2">Belongs to the UPF0702 family.</text>
</comment>
<dbReference type="EMBL" id="CP095073">
    <property type="protein sequence ID" value="UOQ45755.1"/>
    <property type="molecule type" value="Genomic_DNA"/>
</dbReference>
<gene>
    <name evidence="10" type="ORF">MUN89_07450</name>
</gene>
<dbReference type="InterPro" id="IPR007353">
    <property type="entry name" value="DUF421"/>
</dbReference>
<evidence type="ECO:0000259" key="9">
    <source>
        <dbReference type="Pfam" id="PF20730"/>
    </source>
</evidence>
<dbReference type="InterPro" id="IPR048454">
    <property type="entry name" value="YetF_N"/>
</dbReference>
<dbReference type="Gene3D" id="3.30.240.20">
    <property type="entry name" value="bsu07140 like domains"/>
    <property type="match status" value="2"/>
</dbReference>
<evidence type="ECO:0000256" key="1">
    <source>
        <dbReference type="ARBA" id="ARBA00004651"/>
    </source>
</evidence>
<dbReference type="Proteomes" id="UP000831787">
    <property type="component" value="Chromosome"/>
</dbReference>
<evidence type="ECO:0000256" key="7">
    <source>
        <dbReference type="SAM" id="Phobius"/>
    </source>
</evidence>
<dbReference type="Pfam" id="PF04239">
    <property type="entry name" value="DUF421"/>
    <property type="match status" value="1"/>
</dbReference>
<dbReference type="PANTHER" id="PTHR34582:SF6">
    <property type="entry name" value="UPF0702 TRANSMEMBRANE PROTEIN YCAP"/>
    <property type="match status" value="1"/>
</dbReference>
<evidence type="ECO:0000259" key="8">
    <source>
        <dbReference type="Pfam" id="PF04239"/>
    </source>
</evidence>
<keyword evidence="4 7" id="KW-0812">Transmembrane</keyword>
<keyword evidence="3" id="KW-1003">Cell membrane</keyword>
<keyword evidence="5 7" id="KW-1133">Transmembrane helix</keyword>
<feature type="transmembrane region" description="Helical" evidence="7">
    <location>
        <begin position="58"/>
        <end position="78"/>
    </location>
</feature>
<evidence type="ECO:0000256" key="4">
    <source>
        <dbReference type="ARBA" id="ARBA00022692"/>
    </source>
</evidence>
<feature type="domain" description="YetF C-terminal" evidence="8">
    <location>
        <begin position="81"/>
        <end position="219"/>
    </location>
</feature>
<dbReference type="PANTHER" id="PTHR34582">
    <property type="entry name" value="UPF0702 TRANSMEMBRANE PROTEIN YCAP"/>
    <property type="match status" value="1"/>
</dbReference>
<feature type="transmembrane region" description="Helical" evidence="7">
    <location>
        <begin position="32"/>
        <end position="52"/>
    </location>
</feature>
<comment type="subcellular location">
    <subcellularLocation>
        <location evidence="1">Cell membrane</location>
        <topology evidence="1">Multi-pass membrane protein</topology>
    </subcellularLocation>
</comment>
<feature type="transmembrane region" description="Helical" evidence="7">
    <location>
        <begin position="6"/>
        <end position="25"/>
    </location>
</feature>
<proteinExistence type="inferred from homology"/>
<evidence type="ECO:0000313" key="10">
    <source>
        <dbReference type="EMBL" id="UOQ45755.1"/>
    </source>
</evidence>
<evidence type="ECO:0000256" key="5">
    <source>
        <dbReference type="ARBA" id="ARBA00022989"/>
    </source>
</evidence>
<evidence type="ECO:0000313" key="11">
    <source>
        <dbReference type="Proteomes" id="UP000831787"/>
    </source>
</evidence>